<dbReference type="InterPro" id="IPR029069">
    <property type="entry name" value="HotDog_dom_sf"/>
</dbReference>
<feature type="active site" description="For acetyltransferase activity" evidence="17">
    <location>
        <position position="281"/>
    </location>
</feature>
<evidence type="ECO:0000256" key="16">
    <source>
        <dbReference type="PIRNR" id="PIRNR005562"/>
    </source>
</evidence>
<dbReference type="Gene3D" id="3.40.366.10">
    <property type="entry name" value="Malonyl-Coenzyme A Acyl Carrier Protein, domain 2"/>
    <property type="match status" value="3"/>
</dbReference>
<feature type="domain" description="Malonyl-CoA:ACP transacylase (MAT)" evidence="18">
    <location>
        <begin position="1660"/>
        <end position="2033"/>
    </location>
</feature>
<dbReference type="InterPro" id="IPR003965">
    <property type="entry name" value="Fatty_acid_synthase"/>
</dbReference>
<reference evidence="19 20" key="1">
    <citation type="submission" date="2019-04" db="EMBL/GenBank/DDBJ databases">
        <title>Friends and foes A comparative genomics study of 23 Aspergillus species from section Flavi.</title>
        <authorList>
            <consortium name="DOE Joint Genome Institute"/>
            <person name="Kjaerbolling I."/>
            <person name="Vesth T."/>
            <person name="Frisvad J.C."/>
            <person name="Nybo J.L."/>
            <person name="Theobald S."/>
            <person name="Kildgaard S."/>
            <person name="Isbrandt T."/>
            <person name="Kuo A."/>
            <person name="Sato A."/>
            <person name="Lyhne E.K."/>
            <person name="Kogle M.E."/>
            <person name="Wiebenga A."/>
            <person name="Kun R.S."/>
            <person name="Lubbers R.J."/>
            <person name="Makela M.R."/>
            <person name="Barry K."/>
            <person name="Chovatia M."/>
            <person name="Clum A."/>
            <person name="Daum C."/>
            <person name="Haridas S."/>
            <person name="He G."/>
            <person name="LaButti K."/>
            <person name="Lipzen A."/>
            <person name="Mondo S."/>
            <person name="Riley R."/>
            <person name="Salamov A."/>
            <person name="Simmons B.A."/>
            <person name="Magnuson J.K."/>
            <person name="Henrissat B."/>
            <person name="Mortensen U.H."/>
            <person name="Larsen T.O."/>
            <person name="Devries R.P."/>
            <person name="Grigoriev I.V."/>
            <person name="Machida M."/>
            <person name="Baker S.E."/>
            <person name="Andersen M.R."/>
        </authorList>
    </citation>
    <scope>NUCLEOTIDE SEQUENCE [LARGE SCALE GENOMIC DNA]</scope>
    <source>
        <strain evidence="19 20">IBT 18842</strain>
    </source>
</reference>
<dbReference type="FunFam" id="3.20.20.70:FF:000078">
    <property type="entry name" value="Fatty acid synthase beta subunit dehydratase"/>
    <property type="match status" value="1"/>
</dbReference>
<dbReference type="Gene3D" id="1.20.1050.120">
    <property type="match status" value="1"/>
</dbReference>
<dbReference type="InterPro" id="IPR040883">
    <property type="entry name" value="FAS_meander"/>
</dbReference>
<dbReference type="InterPro" id="IPR001227">
    <property type="entry name" value="Ac_transferase_dom_sf"/>
</dbReference>
<dbReference type="GO" id="GO:0004318">
    <property type="term" value="F:enoyl-[acyl-carrier-protein] reductase (NADH) activity"/>
    <property type="evidence" value="ECO:0007669"/>
    <property type="project" value="UniProtKB-UniRule"/>
</dbReference>
<evidence type="ECO:0000256" key="10">
    <source>
        <dbReference type="ARBA" id="ARBA00033756"/>
    </source>
</evidence>
<dbReference type="Pfam" id="PF16073">
    <property type="entry name" value="SAT"/>
    <property type="match status" value="1"/>
</dbReference>
<dbReference type="GO" id="GO:0019171">
    <property type="term" value="F:(3R)-hydroxyacyl-[acyl-carrier-protein] dehydratase activity"/>
    <property type="evidence" value="ECO:0007669"/>
    <property type="project" value="UniProtKB-EC"/>
</dbReference>
<dbReference type="GO" id="GO:0004314">
    <property type="term" value="F:[acyl-carrier-protein] S-malonyltransferase activity"/>
    <property type="evidence" value="ECO:0007669"/>
    <property type="project" value="UniProtKB-EC"/>
</dbReference>
<dbReference type="Pfam" id="PF17951">
    <property type="entry name" value="FAS_meander"/>
    <property type="match status" value="1"/>
</dbReference>
<dbReference type="InterPro" id="IPR016452">
    <property type="entry name" value="Fas1/AflB-like"/>
</dbReference>
<dbReference type="PANTHER" id="PTHR10982:SF21">
    <property type="entry name" value="FATTY ACID SYNTHASE SUBUNIT BETA"/>
    <property type="match status" value="1"/>
</dbReference>
<dbReference type="Gene3D" id="3.30.70.3330">
    <property type="match status" value="1"/>
</dbReference>
<accession>A0A5N6U5Y1</accession>
<dbReference type="InterPro" id="IPR014043">
    <property type="entry name" value="Acyl_transferase_dom"/>
</dbReference>
<sequence>MIQTQASTPSMTYITPSTDEQLDPFNSMVPLSLTYGDLEYTTCLSGEYVVALDHYRSAFSASSYLTTPDAPKSLESLVLLFAQFLLDRRADRTVIKPLMECFEKDFLALTDIHSVVAALPESKEKRKSLLATYFTACERCGHVPQPCQSALLKEAERGNVNLLAVFGGQGPSNPRCYRELHDLYRTYTPLLHTLIETISTTLSELCRQPDTRDFYRGREIDLLSWINSRSALPDDAFLAAAPVSLPLLGAIALAHWSVLCQVLHKSPGEARSLLSGVTGHSQGIIAAVAISKSDSWSSFYENARLITRLLFWLGYESHQEAPRVSLSSAAIQECKADGNGLPTSMLHVGGLGKDRLVSLLNRCNKPLPVAQQVYIALSNSRWSYTLAGPASSLVRFNKMAREISSPDSSDESRVPFDQRKPVVETQFLPVSAPFHTPYLAAAAERVKGRLVDEFVDPTDLTAPVYHTLDGSDITSTTPDIVSSLVDAITTRSVDWPLVLKKAKGTHILVFGKGLAEMVARNVDGKGVKVISAAELSSSNEAFGTQGDIFTPHLSESFLSPPNWGTEYRPQLVRSANGDVRIQTKLTKLLGAPPVTVAAMTPTTVPWDFVAAILNAGYHAELAGGGYYRAEEMSAAIAQLAEHVPPHRGITCNLIYVSPQAMAWQIALLRQMARAGRPIDGLSIGAGVPSLEVATEYITTLGLKHITFKPGSEESIERVLEIARAHPSFPVIIQWTGGRGGGHHSYEDFHAPILHMYSRIRLCSNVILIAGSGFGDAAGSYPYLTGCWSLSYGYPSMPFDGILLGSRVMTAKEAHTSLSVKQLICDAPGATDAQWTQSYRNPVGGIVTVQSEMGQPIHKVATRGVLFWKEMDEQVFSLPKSQQLDAINKRREHIIRRLNDDFAKPWFGRKFHGEVVDLDEMTYLEIVQRLIELMYLPEKGVWIHASYKVLVRDFVTRTLERFHAGSGIALDQPDHLGTELSAICPQASSVQIHPEDRSWFIKRCRARGQKPVNFVPVLDADLSYWMKKDSLWQSENIEAVVDQDPGRVCILQGPVAVQHCRQVDEPVADILDGITRSLTQMIQDEYYSDGDVQLRDVTGDAYSSGRHNINIGEYNGNQMFQALPGRPLPSNDEWLELVASRTGGWMRAIFTTDIILQGRKKQPNLFQQILRLDRENVLEVDEVHSSIVLNRLTNGKVQPLAELNSSDGVNILARLYYYKPGVDTPTWLNLQYQYDQDNTVYPLSESLQDRNFHVKSFYHRLWLGPEVRNHFGLHSTFGGYRTVLSQETLDEWIASVGMAYENDRVIAPSTEAFPLNATIIPAWEALVEPLMLPNIDGDLLRLVHLSIEFQLVAGAAPLHVGEAVKVTSQIESIVVGDSGKTVTVVATLSRGDHSPAVKIISRFLIQGSFSDASGTFERKEEPERLLSITGSIDEAVLRARKWLVLDDEKVNLQGETLRFRLRSFTSWKARGIFSTVRTTGTVFIQDFQGKLKRIGQVAFEAAHCHQNPVTDFLTRKGKLAVERHDLEDPGWATASSKMITMPTTNEVYSKVSKDVNPIHTSPIFATLANLPGTIAHGMYTSAVTSTVLDQATHDFNHLRTRRYSISFVDMVLPGEAIRVQYRHVAMKQGRMIVQIQAVKPTSGDKVLDGEIELEQVPTGYVFTGQGSQAPGMGMELYKSSPVAKKIWDDIDRYLLDNYGWSILQIVRENPKQLTIHFAGKRGRAIRNRYMAMAVQTVSANGDITTTPLLPNLTPSTRSFTFEEPKGLLYATQFAQPAITVLEKATFEDMRANGLIQEGALFAGHSLGEYGALACLGEFIGFQDLLDIAFYRGLTMQMAVDRDEQGATDYSMVAANPGRVSPVFNEAALCRITETIATETKELLEIVNFNVEGEQYVCAGHNANLHALGTILNQISKLPRQEIEQWVQDVSSSSNNSINSTIRNAIHDAHALSKPITLTRGRATIPLAGIDVPFHSSHLRPGVAAWRNFLLTRILPENVQPDALEGKFVPNVMGRPFSLNREYIAEAARLTGTPMAL</sequence>
<dbReference type="Pfam" id="PF00698">
    <property type="entry name" value="Acyl_transf_1"/>
    <property type="match status" value="1"/>
</dbReference>
<dbReference type="SMART" id="SM00827">
    <property type="entry name" value="PKS_AT"/>
    <property type="match status" value="1"/>
</dbReference>
<dbReference type="Pfam" id="PF01575">
    <property type="entry name" value="MaoC_dehydratas"/>
    <property type="match status" value="1"/>
</dbReference>
<evidence type="ECO:0000256" key="17">
    <source>
        <dbReference type="PIRSR" id="PIRSR005562-1"/>
    </source>
</evidence>
<dbReference type="InterPro" id="IPR013785">
    <property type="entry name" value="Aldolase_TIM"/>
</dbReference>
<evidence type="ECO:0000256" key="3">
    <source>
        <dbReference type="ARBA" id="ARBA00022679"/>
    </source>
</evidence>
<comment type="catalytic activity">
    <reaction evidence="14">
        <text>a 2,3-saturated acyl-[ACP] + NAD(+) = a (2E)-enoyl-[ACP] + NADH + H(+)</text>
        <dbReference type="Rhea" id="RHEA:10240"/>
        <dbReference type="Rhea" id="RHEA-COMP:9925"/>
        <dbReference type="Rhea" id="RHEA-COMP:9926"/>
        <dbReference type="ChEBI" id="CHEBI:15378"/>
        <dbReference type="ChEBI" id="CHEBI:57540"/>
        <dbReference type="ChEBI" id="CHEBI:57945"/>
        <dbReference type="ChEBI" id="CHEBI:78784"/>
        <dbReference type="ChEBI" id="CHEBI:78785"/>
        <dbReference type="EC" id="1.3.1.9"/>
    </reaction>
</comment>
<dbReference type="Proteomes" id="UP000325780">
    <property type="component" value="Unassembled WGS sequence"/>
</dbReference>
<evidence type="ECO:0000256" key="14">
    <source>
        <dbReference type="ARBA" id="ARBA00048572"/>
    </source>
</evidence>
<evidence type="ECO:0000256" key="5">
    <source>
        <dbReference type="ARBA" id="ARBA00022857"/>
    </source>
</evidence>
<comment type="similarity">
    <text evidence="2 16">Belongs to the fungal fatty acid synthetase subunit beta family.</text>
</comment>
<evidence type="ECO:0000256" key="11">
    <source>
        <dbReference type="ARBA" id="ARBA00048237"/>
    </source>
</evidence>
<evidence type="ECO:0000313" key="20">
    <source>
        <dbReference type="Proteomes" id="UP000325780"/>
    </source>
</evidence>
<comment type="catalytic activity">
    <reaction evidence="13">
        <text>(9Z)-octadecenoyl-[ACP] + H2O = (9Z)-octadecenoate + holo-[ACP] + H(+)</text>
        <dbReference type="Rhea" id="RHEA:15057"/>
        <dbReference type="Rhea" id="RHEA-COMP:9685"/>
        <dbReference type="Rhea" id="RHEA-COMP:9924"/>
        <dbReference type="ChEBI" id="CHEBI:15377"/>
        <dbReference type="ChEBI" id="CHEBI:15378"/>
        <dbReference type="ChEBI" id="CHEBI:30823"/>
        <dbReference type="ChEBI" id="CHEBI:64479"/>
        <dbReference type="ChEBI" id="CHEBI:78783"/>
        <dbReference type="EC" id="3.1.2.14"/>
    </reaction>
</comment>
<evidence type="ECO:0000256" key="6">
    <source>
        <dbReference type="ARBA" id="ARBA00023002"/>
    </source>
</evidence>
<dbReference type="SUPFAM" id="SSF52151">
    <property type="entry name" value="FabD/lysophospholipase-like"/>
    <property type="match status" value="2"/>
</dbReference>
<keyword evidence="7 16" id="KW-0520">NAD</keyword>
<dbReference type="GO" id="GO:0004312">
    <property type="term" value="F:fatty acid synthase activity"/>
    <property type="evidence" value="ECO:0007669"/>
    <property type="project" value="InterPro"/>
</dbReference>
<dbReference type="GO" id="GO:0016297">
    <property type="term" value="F:fatty acyl-[ACP] hydrolase activity"/>
    <property type="evidence" value="ECO:0007669"/>
    <property type="project" value="UniProtKB-EC"/>
</dbReference>
<dbReference type="Gene3D" id="6.10.60.10">
    <property type="match status" value="1"/>
</dbReference>
<comment type="catalytic activity">
    <reaction evidence="1">
        <text>a (3R)-hydroxyacyl-[ACP] = a (2E)-enoyl-[ACP] + H2O</text>
        <dbReference type="Rhea" id="RHEA:13097"/>
        <dbReference type="Rhea" id="RHEA-COMP:9925"/>
        <dbReference type="Rhea" id="RHEA-COMP:9945"/>
        <dbReference type="ChEBI" id="CHEBI:15377"/>
        <dbReference type="ChEBI" id="CHEBI:78784"/>
        <dbReference type="ChEBI" id="CHEBI:78827"/>
        <dbReference type="EC" id="4.2.1.59"/>
    </reaction>
</comment>
<evidence type="ECO:0000256" key="7">
    <source>
        <dbReference type="ARBA" id="ARBA00023027"/>
    </source>
</evidence>
<dbReference type="Gene3D" id="3.30.1120.100">
    <property type="match status" value="1"/>
</dbReference>
<feature type="active site" description="For malonyltransferase activity" evidence="17">
    <location>
        <position position="1804"/>
    </location>
</feature>
<dbReference type="FunFam" id="3.30.70.3330:FF:000001">
    <property type="entry name" value="Fatty acid synthase subunit beta dehydratase"/>
    <property type="match status" value="1"/>
</dbReference>
<dbReference type="InterPro" id="IPR041099">
    <property type="entry name" value="FAS1_N"/>
</dbReference>
<dbReference type="Pfam" id="PF17828">
    <property type="entry name" value="FAS_N"/>
    <property type="match status" value="1"/>
</dbReference>
<organism evidence="19 20">
    <name type="scientific">Aspergillus avenaceus</name>
    <dbReference type="NCBI Taxonomy" id="36643"/>
    <lineage>
        <taxon>Eukaryota</taxon>
        <taxon>Fungi</taxon>
        <taxon>Dikarya</taxon>
        <taxon>Ascomycota</taxon>
        <taxon>Pezizomycotina</taxon>
        <taxon>Eurotiomycetes</taxon>
        <taxon>Eurotiomycetidae</taxon>
        <taxon>Eurotiales</taxon>
        <taxon>Aspergillaceae</taxon>
        <taxon>Aspergillus</taxon>
        <taxon>Aspergillus subgen. Circumdati</taxon>
    </lineage>
</organism>
<keyword evidence="6 16" id="KW-0560">Oxidoreductase</keyword>
<dbReference type="PIRSF" id="PIRSF005562">
    <property type="entry name" value="FAS_yeast_beta"/>
    <property type="match status" value="1"/>
</dbReference>
<dbReference type="GO" id="GO:0004321">
    <property type="term" value="F:fatty-acyl-CoA synthase activity"/>
    <property type="evidence" value="ECO:0007669"/>
    <property type="project" value="UniProtKB-EC"/>
</dbReference>
<dbReference type="Gene3D" id="6.20.240.10">
    <property type="match status" value="1"/>
</dbReference>
<dbReference type="PRINTS" id="PR01483">
    <property type="entry name" value="FASYNTHASE"/>
</dbReference>
<keyword evidence="5 16" id="KW-0521">NADP</keyword>
<keyword evidence="20" id="KW-1185">Reference proteome</keyword>
<dbReference type="Pfam" id="PF08354">
    <property type="entry name" value="Fas1-AflB-like_hel"/>
    <property type="match status" value="1"/>
</dbReference>
<evidence type="ECO:0000256" key="8">
    <source>
        <dbReference type="ARBA" id="ARBA00023239"/>
    </source>
</evidence>
<dbReference type="InterPro" id="IPR013565">
    <property type="entry name" value="Fas1/AflB-like_central"/>
</dbReference>
<evidence type="ECO:0000313" key="19">
    <source>
        <dbReference type="EMBL" id="KAE8153829.1"/>
    </source>
</evidence>
<proteinExistence type="inferred from homology"/>
<dbReference type="CDD" id="cd03447">
    <property type="entry name" value="FAS_MaoC"/>
    <property type="match status" value="1"/>
</dbReference>
<name>A0A5N6U5Y1_ASPAV</name>
<dbReference type="EMBL" id="ML742035">
    <property type="protein sequence ID" value="KAE8153829.1"/>
    <property type="molecule type" value="Genomic_DNA"/>
</dbReference>
<evidence type="ECO:0000259" key="18">
    <source>
        <dbReference type="SMART" id="SM00827"/>
    </source>
</evidence>
<evidence type="ECO:0000256" key="9">
    <source>
        <dbReference type="ARBA" id="ARBA00023268"/>
    </source>
</evidence>
<evidence type="ECO:0000256" key="2">
    <source>
        <dbReference type="ARBA" id="ARBA00010009"/>
    </source>
</evidence>
<comment type="subunit">
    <text evidence="10">[Alpha(6)beta(6)] hexamers of two multifunctional subunits (alpha and beta).</text>
</comment>
<dbReference type="OrthoDB" id="4251012at2759"/>
<dbReference type="InterPro" id="IPR050830">
    <property type="entry name" value="Fungal_FAS"/>
</dbReference>
<evidence type="ECO:0000256" key="13">
    <source>
        <dbReference type="ARBA" id="ARBA00048536"/>
    </source>
</evidence>
<dbReference type="PANTHER" id="PTHR10982">
    <property type="entry name" value="MALONYL COA-ACYL CARRIER PROTEIN TRANSACYLASE"/>
    <property type="match status" value="1"/>
</dbReference>
<evidence type="ECO:0000256" key="1">
    <source>
        <dbReference type="ARBA" id="ARBA00001055"/>
    </source>
</evidence>
<evidence type="ECO:0000256" key="12">
    <source>
        <dbReference type="ARBA" id="ARBA00048462"/>
    </source>
</evidence>
<dbReference type="InterPro" id="IPR002539">
    <property type="entry name" value="MaoC-like_dom"/>
</dbReference>
<protein>
    <submittedName>
        <fullName evidence="19">Acyl transferase domain-containing protein</fullName>
    </submittedName>
</protein>
<evidence type="ECO:0000256" key="15">
    <source>
        <dbReference type="ARBA" id="ARBA00048835"/>
    </source>
</evidence>
<dbReference type="Gene3D" id="1.20.930.70">
    <property type="match status" value="1"/>
</dbReference>
<dbReference type="InterPro" id="IPR032088">
    <property type="entry name" value="SAT"/>
</dbReference>
<dbReference type="GO" id="GO:0004313">
    <property type="term" value="F:[acyl-carrier-protein] S-acetyltransferase activity"/>
    <property type="evidence" value="ECO:0007669"/>
    <property type="project" value="UniProtKB-EC"/>
</dbReference>
<keyword evidence="4 16" id="KW-0378">Hydrolase</keyword>
<dbReference type="Gene3D" id="3.10.129.10">
    <property type="entry name" value="Hotdog Thioesterase"/>
    <property type="match status" value="1"/>
</dbReference>
<dbReference type="GO" id="GO:0005835">
    <property type="term" value="C:fatty acid synthase complex"/>
    <property type="evidence" value="ECO:0007669"/>
    <property type="project" value="UniProtKB-UniRule"/>
</dbReference>
<dbReference type="Gene3D" id="3.20.20.70">
    <property type="entry name" value="Aldolase class I"/>
    <property type="match status" value="1"/>
</dbReference>
<dbReference type="Pfam" id="PF22235">
    <property type="entry name" value="FAS1_thioest_ins"/>
    <property type="match status" value="1"/>
</dbReference>
<keyword evidence="3 16" id="KW-0808">Transferase</keyword>
<gene>
    <name evidence="19" type="ORF">BDV25DRAFT_136578</name>
</gene>
<comment type="catalytic activity">
    <reaction evidence="12">
        <text>holo-[ACP] + malonyl-CoA = malonyl-[ACP] + CoA</text>
        <dbReference type="Rhea" id="RHEA:41792"/>
        <dbReference type="Rhea" id="RHEA-COMP:9623"/>
        <dbReference type="Rhea" id="RHEA-COMP:9685"/>
        <dbReference type="ChEBI" id="CHEBI:57287"/>
        <dbReference type="ChEBI" id="CHEBI:57384"/>
        <dbReference type="ChEBI" id="CHEBI:64479"/>
        <dbReference type="ChEBI" id="CHEBI:78449"/>
        <dbReference type="EC" id="2.3.1.39"/>
    </reaction>
</comment>
<keyword evidence="9" id="KW-0511">Multifunctional enzyme</keyword>
<dbReference type="GO" id="GO:0006633">
    <property type="term" value="P:fatty acid biosynthetic process"/>
    <property type="evidence" value="ECO:0007669"/>
    <property type="project" value="InterPro"/>
</dbReference>
<keyword evidence="8" id="KW-0456">Lyase</keyword>
<dbReference type="SUPFAM" id="SSF54637">
    <property type="entry name" value="Thioesterase/thiol ester dehydrase-isomerase"/>
    <property type="match status" value="1"/>
</dbReference>
<dbReference type="FunFam" id="3.40.366.10:FF:000006">
    <property type="entry name" value="Fatty acid synthase beta subunit dehydratase"/>
    <property type="match status" value="1"/>
</dbReference>
<comment type="catalytic activity">
    <reaction evidence="15">
        <text>holo-[ACP] + acetyl-CoA = acetyl-[ACP] + CoA</text>
        <dbReference type="Rhea" id="RHEA:41788"/>
        <dbReference type="Rhea" id="RHEA-COMP:9621"/>
        <dbReference type="Rhea" id="RHEA-COMP:9685"/>
        <dbReference type="ChEBI" id="CHEBI:57287"/>
        <dbReference type="ChEBI" id="CHEBI:57288"/>
        <dbReference type="ChEBI" id="CHEBI:64479"/>
        <dbReference type="ChEBI" id="CHEBI:78446"/>
        <dbReference type="EC" id="2.3.1.38"/>
    </reaction>
</comment>
<dbReference type="InterPro" id="IPR016035">
    <property type="entry name" value="Acyl_Trfase/lysoPLipase"/>
</dbReference>
<comment type="catalytic activity">
    <reaction evidence="11">
        <text>acetyl-CoA + n malonyl-CoA + 2n NADPH + 4n H(+) = a long-chain-acyl-CoA + n CoA + n CO2 + 2n NADP(+).</text>
        <dbReference type="EC" id="2.3.1.86"/>
    </reaction>
</comment>
<dbReference type="SUPFAM" id="SSF51412">
    <property type="entry name" value="Inosine monophosphate dehydrogenase (IMPDH)"/>
    <property type="match status" value="1"/>
</dbReference>
<evidence type="ECO:0000256" key="4">
    <source>
        <dbReference type="ARBA" id="ARBA00022801"/>
    </source>
</evidence>